<accession>A0A084E1Y6</accession>
<dbReference type="EMBL" id="JGVR01000086">
    <property type="protein sequence ID" value="KEZ11978.1"/>
    <property type="molecule type" value="Genomic_DNA"/>
</dbReference>
<comment type="caution">
    <text evidence="1">The sequence shown here is derived from an EMBL/GenBank/DDBJ whole genome shotgun (WGS) entry which is preliminary data.</text>
</comment>
<name>A0A084E1Y6_SPHYA</name>
<protein>
    <submittedName>
        <fullName evidence="1">Uncharacterized protein</fullName>
    </submittedName>
</protein>
<evidence type="ECO:0000313" key="1">
    <source>
        <dbReference type="EMBL" id="KEZ11978.1"/>
    </source>
</evidence>
<proteinExistence type="predicted"/>
<sequence>MALGGIVTFLGLAVVVRHMMCCILSQRSLAKFQNEDGFTLTRQRCSAK</sequence>
<reference evidence="1 2" key="1">
    <citation type="submission" date="2014-03" db="EMBL/GenBank/DDBJ databases">
        <title>Genome sequence of Sphingobium yanoikuyae B1.</title>
        <authorList>
            <person name="Gan H.M."/>
            <person name="Gan H.Y."/>
            <person name="Savka M.A."/>
        </authorList>
    </citation>
    <scope>NUCLEOTIDE SEQUENCE [LARGE SCALE GENOMIC DNA]</scope>
    <source>
        <strain evidence="1 2">B1</strain>
    </source>
</reference>
<gene>
    <name evidence="1" type="ORF">CP98_05304</name>
</gene>
<dbReference type="AlphaFoldDB" id="A0A084E1Y6"/>
<organism evidence="1 2">
    <name type="scientific">Sphingobium yanoikuyae</name>
    <name type="common">Sphingomonas yanoikuyae</name>
    <dbReference type="NCBI Taxonomy" id="13690"/>
    <lineage>
        <taxon>Bacteria</taxon>
        <taxon>Pseudomonadati</taxon>
        <taxon>Pseudomonadota</taxon>
        <taxon>Alphaproteobacteria</taxon>
        <taxon>Sphingomonadales</taxon>
        <taxon>Sphingomonadaceae</taxon>
        <taxon>Sphingobium</taxon>
    </lineage>
</organism>
<dbReference type="Proteomes" id="UP000028534">
    <property type="component" value="Unassembled WGS sequence"/>
</dbReference>
<dbReference type="PATRIC" id="fig|13690.10.peg.5505"/>
<evidence type="ECO:0000313" key="2">
    <source>
        <dbReference type="Proteomes" id="UP000028534"/>
    </source>
</evidence>